<dbReference type="EMBL" id="QETA01000003">
    <property type="protein sequence ID" value="PWF23339.1"/>
    <property type="molecule type" value="Genomic_DNA"/>
</dbReference>
<dbReference type="InterPro" id="IPR014347">
    <property type="entry name" value="Tautomerase/MIF_sf"/>
</dbReference>
<dbReference type="SUPFAM" id="SSF55331">
    <property type="entry name" value="Tautomerase/MIF"/>
    <property type="match status" value="1"/>
</dbReference>
<dbReference type="CDD" id="cd00580">
    <property type="entry name" value="CHMI"/>
    <property type="match status" value="1"/>
</dbReference>
<gene>
    <name evidence="1" type="ORF">DD235_09195</name>
</gene>
<sequence>MPHCIIHYARPLASRVPPEQLVQTVYASALASGLFQGQDIKTRALAFEDYQTGEQQQDFIHVEVRLLSGRTLEQRTALSRHVMDALLALGQQDISLTVQISEMERNSYSKHVS</sequence>
<dbReference type="RefSeq" id="WP_109061957.1">
    <property type="nucleotide sequence ID" value="NZ_QETA01000003.1"/>
</dbReference>
<evidence type="ECO:0000313" key="2">
    <source>
        <dbReference type="Proteomes" id="UP000245212"/>
    </source>
</evidence>
<name>A0A2V1K0S1_9BURK</name>
<comment type="caution">
    <text evidence="1">The sequence shown here is derived from an EMBL/GenBank/DDBJ whole genome shotgun (WGS) entry which is preliminary data.</text>
</comment>
<dbReference type="InterPro" id="IPR004220">
    <property type="entry name" value="5-COMe_2-OHmuconate_Isoase"/>
</dbReference>
<dbReference type="Pfam" id="PF02962">
    <property type="entry name" value="CHMI"/>
    <property type="match status" value="1"/>
</dbReference>
<protein>
    <submittedName>
        <fullName evidence="1">5-carboxymethyl-2-hydroxymuconate isomerase</fullName>
    </submittedName>
</protein>
<dbReference type="PANTHER" id="PTHR37950:SF1">
    <property type="entry name" value="4-HYDROXYPHENYLACETATE CATABOLISM PROTEIN"/>
    <property type="match status" value="1"/>
</dbReference>
<dbReference type="AlphaFoldDB" id="A0A2V1K0S1"/>
<dbReference type="GO" id="GO:0008704">
    <property type="term" value="F:5-carboxymethyl-2-hydroxymuconate delta-isomerase activity"/>
    <property type="evidence" value="ECO:0007669"/>
    <property type="project" value="InterPro"/>
</dbReference>
<reference evidence="2" key="1">
    <citation type="submission" date="2018-05" db="EMBL/GenBank/DDBJ databases">
        <authorList>
            <person name="Li Y."/>
        </authorList>
    </citation>
    <scope>NUCLEOTIDE SEQUENCE [LARGE SCALE GENOMIC DNA]</scope>
    <source>
        <strain evidence="2">3d-2-2</strain>
    </source>
</reference>
<dbReference type="Proteomes" id="UP000245212">
    <property type="component" value="Unassembled WGS sequence"/>
</dbReference>
<keyword evidence="1" id="KW-0413">Isomerase</keyword>
<evidence type="ECO:0000313" key="1">
    <source>
        <dbReference type="EMBL" id="PWF23339.1"/>
    </source>
</evidence>
<organism evidence="1 2">
    <name type="scientific">Corticimicrobacter populi</name>
    <dbReference type="NCBI Taxonomy" id="2175229"/>
    <lineage>
        <taxon>Bacteria</taxon>
        <taxon>Pseudomonadati</taxon>
        <taxon>Pseudomonadota</taxon>
        <taxon>Betaproteobacteria</taxon>
        <taxon>Burkholderiales</taxon>
        <taxon>Alcaligenaceae</taxon>
        <taxon>Corticimicrobacter</taxon>
    </lineage>
</organism>
<dbReference type="PANTHER" id="PTHR37950">
    <property type="entry name" value="4-HYDROXYPHENYLACETATE CATABOLISM PROTEIN"/>
    <property type="match status" value="1"/>
</dbReference>
<keyword evidence="2" id="KW-1185">Reference proteome</keyword>
<proteinExistence type="predicted"/>
<dbReference type="Gene3D" id="3.30.429.10">
    <property type="entry name" value="Macrophage Migration Inhibitory Factor"/>
    <property type="match status" value="1"/>
</dbReference>
<accession>A0A2V1K0S1</accession>